<evidence type="ECO:0000313" key="2">
    <source>
        <dbReference type="Proteomes" id="UP000054928"/>
    </source>
</evidence>
<evidence type="ECO:0000313" key="1">
    <source>
        <dbReference type="EMBL" id="CEG43859.1"/>
    </source>
</evidence>
<name>A0A0N7L6C1_PLAHL</name>
<dbReference type="GeneID" id="59052699"/>
<dbReference type="EMBL" id="CCYD01000810">
    <property type="protein sequence ID" value="CEG43859.1"/>
    <property type="molecule type" value="Genomic_DNA"/>
</dbReference>
<dbReference type="RefSeq" id="XP_036263272.1">
    <property type="nucleotide sequence ID" value="XM_036407583.1"/>
</dbReference>
<organism evidence="1 2">
    <name type="scientific">Plasmopara halstedii</name>
    <name type="common">Downy mildew of sunflower</name>
    <dbReference type="NCBI Taxonomy" id="4781"/>
    <lineage>
        <taxon>Eukaryota</taxon>
        <taxon>Sar</taxon>
        <taxon>Stramenopiles</taxon>
        <taxon>Oomycota</taxon>
        <taxon>Peronosporomycetes</taxon>
        <taxon>Peronosporales</taxon>
        <taxon>Peronosporaceae</taxon>
        <taxon>Plasmopara</taxon>
    </lineage>
</organism>
<proteinExistence type="predicted"/>
<dbReference type="AlphaFoldDB" id="A0A0N7L6C1"/>
<keyword evidence="2" id="KW-1185">Reference proteome</keyword>
<protein>
    <submittedName>
        <fullName evidence="1">Uncharacterized protein</fullName>
    </submittedName>
</protein>
<dbReference type="Proteomes" id="UP000054928">
    <property type="component" value="Unassembled WGS sequence"/>
</dbReference>
<sequence>MDIADSENEHLVAYEAEENFHAASNFITYHTSQAMKATEDSDGARFAFIALSLKPPKQLRSPYKVYISATSTSLKPTYTSKQSALPKH</sequence>
<accession>A0A0N7L6C1</accession>
<reference evidence="2" key="1">
    <citation type="submission" date="2014-09" db="EMBL/GenBank/DDBJ databases">
        <authorList>
            <person name="Sharma Rahul"/>
            <person name="Thines Marco"/>
        </authorList>
    </citation>
    <scope>NUCLEOTIDE SEQUENCE [LARGE SCALE GENOMIC DNA]</scope>
</reference>